<accession>A0A4Q0Y1T0</accession>
<dbReference type="Proteomes" id="UP000290191">
    <property type="component" value="Unassembled WGS sequence"/>
</dbReference>
<evidence type="ECO:0000313" key="1">
    <source>
        <dbReference type="EMBL" id="RXJ63962.1"/>
    </source>
</evidence>
<dbReference type="OrthoDB" id="5339451at2"/>
<dbReference type="SUPFAM" id="SSF52833">
    <property type="entry name" value="Thioredoxin-like"/>
    <property type="match status" value="1"/>
</dbReference>
<proteinExistence type="predicted"/>
<protein>
    <submittedName>
        <fullName evidence="1">Uncharacterized protein</fullName>
    </submittedName>
</protein>
<dbReference type="STRING" id="877500.GCA_000935065_03037"/>
<name>A0A4Q0Y1T0_9BACT</name>
<organism evidence="1 2">
    <name type="scientific">Halarcobacter anaerophilus</name>
    <dbReference type="NCBI Taxonomy" id="877500"/>
    <lineage>
        <taxon>Bacteria</taxon>
        <taxon>Pseudomonadati</taxon>
        <taxon>Campylobacterota</taxon>
        <taxon>Epsilonproteobacteria</taxon>
        <taxon>Campylobacterales</taxon>
        <taxon>Arcobacteraceae</taxon>
        <taxon>Halarcobacter</taxon>
    </lineage>
</organism>
<evidence type="ECO:0000313" key="2">
    <source>
        <dbReference type="Proteomes" id="UP000290191"/>
    </source>
</evidence>
<dbReference type="InterPro" id="IPR036249">
    <property type="entry name" value="Thioredoxin-like_sf"/>
</dbReference>
<comment type="caution">
    <text evidence="1">The sequence shown here is derived from an EMBL/GenBank/DDBJ whole genome shotgun (WGS) entry which is preliminary data.</text>
</comment>
<dbReference type="RefSeq" id="WP_129081321.1">
    <property type="nucleotide sequence ID" value="NZ_CP041070.1"/>
</dbReference>
<sequence>MEVTYKKEVFPLKKRERKIDSEAPAVRVKMITQETKVIGMMAPKIQIMITLPCIKAYNNGLHNILSEYESKAIVYIITKSSDDNLEKITNAYKIDENFVSNDFKDFSLKFGVNINDELLAKSIFIIDKEGIIKYKQIPSNIETSFDLDEFKENLHEVINFKQKGHTHENWMGV</sequence>
<dbReference type="Gene3D" id="3.40.30.10">
    <property type="entry name" value="Glutaredoxin"/>
    <property type="match status" value="1"/>
</dbReference>
<dbReference type="AlphaFoldDB" id="A0A4Q0Y1T0"/>
<gene>
    <name evidence="1" type="ORF">CRV06_03190</name>
</gene>
<dbReference type="EMBL" id="PDKO01000002">
    <property type="protein sequence ID" value="RXJ63962.1"/>
    <property type="molecule type" value="Genomic_DNA"/>
</dbReference>
<keyword evidence="2" id="KW-1185">Reference proteome</keyword>
<reference evidence="1 2" key="1">
    <citation type="submission" date="2017-10" db="EMBL/GenBank/DDBJ databases">
        <title>Genomics of the genus Arcobacter.</title>
        <authorList>
            <person name="Perez-Cataluna A."/>
            <person name="Figueras M.J."/>
        </authorList>
    </citation>
    <scope>NUCLEOTIDE SEQUENCE [LARGE SCALE GENOMIC DNA]</scope>
    <source>
        <strain evidence="1 2">DSM 24636</strain>
    </source>
</reference>